<evidence type="ECO:0000256" key="11">
    <source>
        <dbReference type="ARBA" id="ARBA00023201"/>
    </source>
</evidence>
<evidence type="ECO:0000313" key="17">
    <source>
        <dbReference type="Proteomes" id="UP001177023"/>
    </source>
</evidence>
<keyword evidence="4 13" id="KW-0894">Sodium channel</keyword>
<comment type="similarity">
    <text evidence="2 13">Belongs to the amiloride-sensitive sodium channel (TC 1.A.6) family.</text>
</comment>
<feature type="region of interest" description="Disordered" evidence="14">
    <location>
        <begin position="1"/>
        <end position="44"/>
    </location>
</feature>
<keyword evidence="5 13" id="KW-0812">Transmembrane</keyword>
<organism evidence="16 17">
    <name type="scientific">Mesorhabditis spiculigera</name>
    <dbReference type="NCBI Taxonomy" id="96644"/>
    <lineage>
        <taxon>Eukaryota</taxon>
        <taxon>Metazoa</taxon>
        <taxon>Ecdysozoa</taxon>
        <taxon>Nematoda</taxon>
        <taxon>Chromadorea</taxon>
        <taxon>Rhabditida</taxon>
        <taxon>Rhabditina</taxon>
        <taxon>Rhabditomorpha</taxon>
        <taxon>Rhabditoidea</taxon>
        <taxon>Rhabditidae</taxon>
        <taxon>Mesorhabditinae</taxon>
        <taxon>Mesorhabditis</taxon>
    </lineage>
</organism>
<dbReference type="Pfam" id="PF00858">
    <property type="entry name" value="ASC"/>
    <property type="match status" value="1"/>
</dbReference>
<evidence type="ECO:0000256" key="7">
    <source>
        <dbReference type="ARBA" id="ARBA00023053"/>
    </source>
</evidence>
<feature type="transmembrane region" description="Helical" evidence="15">
    <location>
        <begin position="211"/>
        <end position="232"/>
    </location>
</feature>
<proteinExistence type="inferred from homology"/>
<keyword evidence="8 13" id="KW-0406">Ion transport</keyword>
<sequence>MAAPELRKRHASLTDDSSDESLDEREMDQMVDEMHKEGEDNENQSRWSKVKACCKEWGQTSSCHGVPHMAQAHTLFAAIVWGVILFFAACGFVYLFSSTLIQYLSFGKIVMLNLGMESANFPSVTFCNINPYKLSKIKGVQELNALLTVYENAGTTWLAEYWTVMKRWALFRVLIFVSCFVIVAGVLLILLGSRYSAFVSEDHMSTGEADAPLILGAVLTVLGIVGWVVGVWREVQHSGPDEEEDIKTISETV</sequence>
<evidence type="ECO:0000313" key="16">
    <source>
        <dbReference type="EMBL" id="CAJ0558056.1"/>
    </source>
</evidence>
<evidence type="ECO:0000256" key="2">
    <source>
        <dbReference type="ARBA" id="ARBA00007193"/>
    </source>
</evidence>
<comment type="subcellular location">
    <subcellularLocation>
        <location evidence="1">Membrane</location>
        <topology evidence="1">Multi-pass membrane protein</topology>
    </subcellularLocation>
</comment>
<keyword evidence="7" id="KW-0915">Sodium</keyword>
<evidence type="ECO:0000256" key="10">
    <source>
        <dbReference type="ARBA" id="ARBA00023180"/>
    </source>
</evidence>
<evidence type="ECO:0000256" key="12">
    <source>
        <dbReference type="ARBA" id="ARBA00023303"/>
    </source>
</evidence>
<dbReference type="PANTHER" id="PTHR11690">
    <property type="entry name" value="AMILORIDE-SENSITIVE SODIUM CHANNEL-RELATED"/>
    <property type="match status" value="1"/>
</dbReference>
<keyword evidence="10" id="KW-0325">Glycoprotein</keyword>
<evidence type="ECO:0000256" key="1">
    <source>
        <dbReference type="ARBA" id="ARBA00004141"/>
    </source>
</evidence>
<evidence type="ECO:0000256" key="13">
    <source>
        <dbReference type="RuleBase" id="RU000679"/>
    </source>
</evidence>
<evidence type="ECO:0000256" key="3">
    <source>
        <dbReference type="ARBA" id="ARBA00022448"/>
    </source>
</evidence>
<evidence type="ECO:0000256" key="4">
    <source>
        <dbReference type="ARBA" id="ARBA00022461"/>
    </source>
</evidence>
<feature type="non-terminal residue" evidence="16">
    <location>
        <position position="1"/>
    </location>
</feature>
<keyword evidence="3 13" id="KW-0813">Transport</keyword>
<dbReference type="GO" id="GO:0005886">
    <property type="term" value="C:plasma membrane"/>
    <property type="evidence" value="ECO:0007669"/>
    <property type="project" value="TreeGrafter"/>
</dbReference>
<dbReference type="PANTHER" id="PTHR11690:SF248">
    <property type="entry name" value="PICKPOCKET 17, ISOFORM A"/>
    <property type="match status" value="1"/>
</dbReference>
<name>A0AA36C4M4_9BILA</name>
<dbReference type="AlphaFoldDB" id="A0AA36C4M4"/>
<evidence type="ECO:0000256" key="14">
    <source>
        <dbReference type="SAM" id="MobiDB-lite"/>
    </source>
</evidence>
<evidence type="ECO:0000256" key="5">
    <source>
        <dbReference type="ARBA" id="ARBA00022692"/>
    </source>
</evidence>
<feature type="compositionally biased region" description="Acidic residues" evidence="14">
    <location>
        <begin position="16"/>
        <end position="31"/>
    </location>
</feature>
<keyword evidence="17" id="KW-1185">Reference proteome</keyword>
<reference evidence="16" key="1">
    <citation type="submission" date="2023-06" db="EMBL/GenBank/DDBJ databases">
        <authorList>
            <person name="Delattre M."/>
        </authorList>
    </citation>
    <scope>NUCLEOTIDE SEQUENCE</scope>
    <source>
        <strain evidence="16">AF72</strain>
    </source>
</reference>
<evidence type="ECO:0000256" key="9">
    <source>
        <dbReference type="ARBA" id="ARBA00023136"/>
    </source>
</evidence>
<evidence type="ECO:0000256" key="6">
    <source>
        <dbReference type="ARBA" id="ARBA00022989"/>
    </source>
</evidence>
<evidence type="ECO:0000256" key="8">
    <source>
        <dbReference type="ARBA" id="ARBA00023065"/>
    </source>
</evidence>
<accession>A0AA36C4M4</accession>
<protein>
    <submittedName>
        <fullName evidence="16">Uncharacterized protein</fullName>
    </submittedName>
</protein>
<keyword evidence="11 13" id="KW-0739">Sodium transport</keyword>
<keyword evidence="12 13" id="KW-0407">Ion channel</keyword>
<feature type="transmembrane region" description="Helical" evidence="15">
    <location>
        <begin position="169"/>
        <end position="191"/>
    </location>
</feature>
<evidence type="ECO:0000256" key="15">
    <source>
        <dbReference type="SAM" id="Phobius"/>
    </source>
</evidence>
<dbReference type="InterPro" id="IPR001873">
    <property type="entry name" value="ENaC"/>
</dbReference>
<dbReference type="GO" id="GO:0015280">
    <property type="term" value="F:ligand-gated sodium channel activity"/>
    <property type="evidence" value="ECO:0007669"/>
    <property type="project" value="TreeGrafter"/>
</dbReference>
<dbReference type="Proteomes" id="UP001177023">
    <property type="component" value="Unassembled WGS sequence"/>
</dbReference>
<keyword evidence="6 15" id="KW-1133">Transmembrane helix</keyword>
<comment type="caution">
    <text evidence="16">The sequence shown here is derived from an EMBL/GenBank/DDBJ whole genome shotgun (WGS) entry which is preliminary data.</text>
</comment>
<feature type="transmembrane region" description="Helical" evidence="15">
    <location>
        <begin position="75"/>
        <end position="96"/>
    </location>
</feature>
<keyword evidence="9 15" id="KW-0472">Membrane</keyword>
<dbReference type="EMBL" id="CATQJA010000190">
    <property type="protein sequence ID" value="CAJ0558056.1"/>
    <property type="molecule type" value="Genomic_DNA"/>
</dbReference>
<gene>
    <name evidence="16" type="ORF">MSPICULIGERA_LOCUS797</name>
</gene>